<sequence length="130" mass="14540">MVTVGNAIRLAKDMLQQYPEVEHVKFNVDDTGVGGGVTDRLIEVINEEGYGWEVVPVNNGSSSLDDYCADLVTEMWRSIRTDLESNLTNFINGEPGVMQIPDDDTLVSQLATRKWRMTSTGKMILESRMI</sequence>
<name>A0ABW5FEE5_9BACL</name>
<evidence type="ECO:0000313" key="1">
    <source>
        <dbReference type="EMBL" id="MFD2413069.1"/>
    </source>
</evidence>
<dbReference type="RefSeq" id="WP_379313364.1">
    <property type="nucleotide sequence ID" value="NZ_JBHUKY010000054.1"/>
</dbReference>
<reference evidence="2" key="1">
    <citation type="journal article" date="2019" name="Int. J. Syst. Evol. Microbiol.">
        <title>The Global Catalogue of Microorganisms (GCM) 10K type strain sequencing project: providing services to taxonomists for standard genome sequencing and annotation.</title>
        <authorList>
            <consortium name="The Broad Institute Genomics Platform"/>
            <consortium name="The Broad Institute Genome Sequencing Center for Infectious Disease"/>
            <person name="Wu L."/>
            <person name="Ma J."/>
        </authorList>
    </citation>
    <scope>NUCLEOTIDE SEQUENCE [LARGE SCALE GENOMIC DNA]</scope>
    <source>
        <strain evidence="2">CCM 8725</strain>
    </source>
</reference>
<comment type="caution">
    <text evidence="1">The sequence shown here is derived from an EMBL/GenBank/DDBJ whole genome shotgun (WGS) entry which is preliminary data.</text>
</comment>
<accession>A0ABW5FEE5</accession>
<organism evidence="1 2">
    <name type="scientific">Paenibacillus rhizoplanae</name>
    <dbReference type="NCBI Taxonomy" id="1917181"/>
    <lineage>
        <taxon>Bacteria</taxon>
        <taxon>Bacillati</taxon>
        <taxon>Bacillota</taxon>
        <taxon>Bacilli</taxon>
        <taxon>Bacillales</taxon>
        <taxon>Paenibacillaceae</taxon>
        <taxon>Paenibacillus</taxon>
    </lineage>
</organism>
<dbReference type="Gene3D" id="3.30.420.240">
    <property type="match status" value="1"/>
</dbReference>
<dbReference type="Proteomes" id="UP001597448">
    <property type="component" value="Unassembled WGS sequence"/>
</dbReference>
<dbReference type="EMBL" id="JBHUKY010000054">
    <property type="protein sequence ID" value="MFD2413069.1"/>
    <property type="molecule type" value="Genomic_DNA"/>
</dbReference>
<proteinExistence type="predicted"/>
<keyword evidence="2" id="KW-1185">Reference proteome</keyword>
<protein>
    <submittedName>
        <fullName evidence="1">Uncharacterized protein</fullName>
    </submittedName>
</protein>
<gene>
    <name evidence="1" type="ORF">ACFSX3_24600</name>
</gene>
<evidence type="ECO:0000313" key="2">
    <source>
        <dbReference type="Proteomes" id="UP001597448"/>
    </source>
</evidence>